<dbReference type="UniPathway" id="UPA00232"/>
<name>A0A1Y5I9E3_OSTTA</name>
<gene>
    <name evidence="2" type="ORF">BE221DRAFT_119111</name>
</gene>
<keyword evidence="1" id="KW-0496">Mitochondrion</keyword>
<proteinExistence type="inferred from homology"/>
<dbReference type="AlphaFoldDB" id="A0A1Y5I9E3"/>
<evidence type="ECO:0000313" key="2">
    <source>
        <dbReference type="EMBL" id="OUS43615.1"/>
    </source>
</evidence>
<dbReference type="PANTHER" id="PTHR21427:SF19">
    <property type="entry name" value="UBIQUINONE BIOSYNTHESIS PROTEIN COQ9, MITOCHONDRIAL"/>
    <property type="match status" value="1"/>
</dbReference>
<comment type="pathway">
    <text evidence="1">Cofactor biosynthesis; ubiquinone biosynthesis.</text>
</comment>
<keyword evidence="1" id="KW-0446">Lipid-binding</keyword>
<evidence type="ECO:0000256" key="1">
    <source>
        <dbReference type="RuleBase" id="RU366063"/>
    </source>
</evidence>
<dbReference type="GO" id="GO:0005743">
    <property type="term" value="C:mitochondrial inner membrane"/>
    <property type="evidence" value="ECO:0007669"/>
    <property type="project" value="TreeGrafter"/>
</dbReference>
<comment type="function">
    <text evidence="1">Membrane-associated protein that warps the membrane surface to access and bind aromatic isoprenes with high specificity, including ubiquinone (CoQ) isoprene intermediates and presents them directly to Coq7, therefore facilitating the Coq7-mediated hydroxylase step. Participates in the biosynthesis of coenzyme Q, also named ubiquinone, an essential lipid-soluble electron transporter for aerobic cellular respiration.</text>
</comment>
<dbReference type="Proteomes" id="UP000195557">
    <property type="component" value="Unassembled WGS sequence"/>
</dbReference>
<dbReference type="GO" id="GO:0006744">
    <property type="term" value="P:ubiquinone biosynthetic process"/>
    <property type="evidence" value="ECO:0007669"/>
    <property type="project" value="UniProtKB-UniRule"/>
</dbReference>
<dbReference type="eggNOG" id="KOG2969">
    <property type="taxonomic scope" value="Eukaryota"/>
</dbReference>
<dbReference type="InterPro" id="IPR012762">
    <property type="entry name" value="Ubiq_biosynth_COQ9"/>
</dbReference>
<comment type="subcellular location">
    <subcellularLocation>
        <location evidence="1">Mitochondrion</location>
    </subcellularLocation>
</comment>
<keyword evidence="1" id="KW-0831">Ubiquinone biosynthesis</keyword>
<dbReference type="EMBL" id="KZ155831">
    <property type="protein sequence ID" value="OUS43615.1"/>
    <property type="molecule type" value="Genomic_DNA"/>
</dbReference>
<sequence length="368" mass="39239">MGARARGVHGGDLVRGIHRVQARGRAVVAGDDAIARGVPGSDGVRDGDHERGGDVGTRVSSARRAHGRGGWGVRATRGERDRWTARGRAVAGFAASACAGVDDGTATAAGGGVHGASAERRDAEDASERTVLRERALRAALRRTDEYGWTTAAIDAGLRDLKLSPAMRACVRADGRAGGDASELGGELVGYFEEALDVAFHAKVVAERERLRTMTSRERVKWMIQTRLEMIGSKLESWPKALAALATPTHAAATFRRRSALADFIADASGVDDVDSLPEIVDGVRHHLRLLVDTSEDNRDTWAFLSRLVDDVAARRVDVLELKSYLDVFARDLDVPTAVARVGDTAASSVFRALAALARRRAPPSAPA</sequence>
<comment type="similarity">
    <text evidence="1">Belongs to the COQ9 family.</text>
</comment>
<dbReference type="PANTHER" id="PTHR21427">
    <property type="entry name" value="UBIQUINONE BIOSYNTHESIS PROTEIN COQ9, MITOCHONDRIAL"/>
    <property type="match status" value="1"/>
</dbReference>
<accession>A0A1Y5I9E3</accession>
<protein>
    <recommendedName>
        <fullName evidence="1">Ubiquinone biosynthesis protein</fullName>
    </recommendedName>
</protein>
<reference evidence="2" key="1">
    <citation type="submission" date="2017-04" db="EMBL/GenBank/DDBJ databases">
        <title>Population genomics of picophytoplankton unveils novel chromosome hypervariability.</title>
        <authorList>
            <consortium name="DOE Joint Genome Institute"/>
            <person name="Blanc-Mathieu R."/>
            <person name="Krasovec M."/>
            <person name="Hebrard M."/>
            <person name="Yau S."/>
            <person name="Desgranges E."/>
            <person name="Martin J."/>
            <person name="Schackwitz W."/>
            <person name="Kuo A."/>
            <person name="Salin G."/>
            <person name="Donnadieu C."/>
            <person name="Desdevises Y."/>
            <person name="Sanchez-Ferandin S."/>
            <person name="Moreau H."/>
            <person name="Rivals E."/>
            <person name="Grigoriev I.V."/>
            <person name="Grimsley N."/>
            <person name="Eyre-Walker A."/>
            <person name="Piganeau G."/>
        </authorList>
    </citation>
    <scope>NUCLEOTIDE SEQUENCE [LARGE SCALE GENOMIC DNA]</scope>
    <source>
        <strain evidence="2">RCC 1115</strain>
    </source>
</reference>
<dbReference type="GO" id="GO:0008289">
    <property type="term" value="F:lipid binding"/>
    <property type="evidence" value="ECO:0007669"/>
    <property type="project" value="UniProtKB-UniRule"/>
</dbReference>
<organism evidence="2">
    <name type="scientific">Ostreococcus tauri</name>
    <name type="common">Marine green alga</name>
    <dbReference type="NCBI Taxonomy" id="70448"/>
    <lineage>
        <taxon>Eukaryota</taxon>
        <taxon>Viridiplantae</taxon>
        <taxon>Chlorophyta</taxon>
        <taxon>Mamiellophyceae</taxon>
        <taxon>Mamiellales</taxon>
        <taxon>Bathycoccaceae</taxon>
        <taxon>Ostreococcus</taxon>
    </lineage>
</organism>